<dbReference type="PANTHER" id="PTHR30290">
    <property type="entry name" value="PERIPLASMIC BINDING COMPONENT OF ABC TRANSPORTER"/>
    <property type="match status" value="1"/>
</dbReference>
<organism evidence="6 7">
    <name type="scientific">Thermoplasma acidophilum (strain ATCC 25905 / DSM 1728 / JCM 9062 / NBRC 15155 / AMRC-C165)</name>
    <dbReference type="NCBI Taxonomy" id="273075"/>
    <lineage>
        <taxon>Archaea</taxon>
        <taxon>Methanobacteriati</taxon>
        <taxon>Thermoplasmatota</taxon>
        <taxon>Thermoplasmata</taxon>
        <taxon>Thermoplasmatales</taxon>
        <taxon>Thermoplasmataceae</taxon>
        <taxon>Thermoplasma</taxon>
    </lineage>
</organism>
<dbReference type="STRING" id="273075.gene:9571489"/>
<dbReference type="PANTHER" id="PTHR30290:SF9">
    <property type="entry name" value="OLIGOPEPTIDE-BINDING PROTEIN APPA"/>
    <property type="match status" value="1"/>
</dbReference>
<evidence type="ECO:0000313" key="7">
    <source>
        <dbReference type="Proteomes" id="UP000001024"/>
    </source>
</evidence>
<sequence>MIGVVLITAIFIGTSFVALSEAQQSVSGIAQPQNVQANAYSSSGTIFSDPNYTGGTYVQATVNNIQHLNIFDATSLYDFMLLDEIYDSLYNFFPNETYGPWLASSAQEYNVTNKSITTFDPLTGTVMPVNFIYLVNLRPGVQWDDWTAANASDTYVFTNYTAFNNATGVPYSHTYKKYYNVLVGKNETWTNITMKTYYLQSADVILSWKILFDALDYSGEFQDVVNVVPVNNLTVEFYLSAQNALFISTTLDTPILPYHIWIKHDWSSVPGLWNYTPTAPASSAYNSWDMNWNSVTGYAPGLVGTGPYMMYAGYGQPPGAWIYADYWQLYVNPHYFAQYVPSLAQWAPRLYSIKTLVFTSNSAAVSALQSGEVQSILEIPPTFVPTIQTIPHTYLYDKPGTGYGYQQVNSYPGNAPFNITTLRQALEYAIPKTYLASVVAEGYAIPGPSTTIPVSDSAWQYTNIPFYHFNMKKAAEMINETINETSGALSYSSAGGLHYYSPGGTLYYKGKAVTISIQITVASEDPLGVEGADIIASNWDALGIHTTVKQEAFATLVGNLVSLTPSDQTSFSVINLGITGIAGNPAPDFIAFNNQLGIGTGFYLGPYSKITYNGPNITNVYPGLKVGTTYNGAQIDQIMNNLTSMMFVETNVHYEHELSDAIQWIQAEEATFQNLGYTISIIPIDNGTFTGIIHDSDPIASFWYWNFMTLHLKTHVPVTIPITVPVKLNVGIISNKRIYYDGQFGNLTIQVRNQYGNPMSGVPVSIGYSPSGALVNITSYRGTTNSAGIYTFEFRVLPQNTLIYTKDYMGDITFTVSALPTSSNEISGIGYANIDVSPYPVAFEFTPLKTLTKGSQAYFNMTIVNAETGEPLSGYDYKIQAFDAALMLKNTSKNQTVQQVLSNYGGIAIRLNSTGYPVYDMNMTSISGVTGSNGEVSVMVQENSSFNFTLNGGNFTTYLYLGDYAAGAPMAGEAGYMDLGELTSEFNPSGFGVAQPFEIPVIITNQTVVPNISVTVMNQKTNYMGTSTIIINVTKSGKPVANYTVSLIAQNALGANRGYFLGGAGMGFNPNEYFGSSNMPTISVETNQTGIATATFNVSLYQPVYLNGNVVGYAPMPYTSQYYIPFDEFVIGISGPDSSNVTYVQATPFVFNNTTHPFIVPVLSAYFANQTTVDNESFIISNTTYSLYINSTWNTPYGPYSPNIPFSVSVSAGTVSSTSGTTSPSGTFMLSYTAPNVTVITPVTITVTMNGGGYIKTFTYTFYVLPSFIHTITKTKTVTVTQKIVSVPSYAYAVIGVLAVISVAFIALYAIGRRKP</sequence>
<keyword evidence="2" id="KW-0813">Transport</keyword>
<dbReference type="Pfam" id="PF00496">
    <property type="entry name" value="SBP_bac_5"/>
    <property type="match status" value="1"/>
</dbReference>
<keyword evidence="4" id="KW-1133">Transmembrane helix</keyword>
<dbReference type="GO" id="GO:1904680">
    <property type="term" value="F:peptide transmembrane transporter activity"/>
    <property type="evidence" value="ECO:0007669"/>
    <property type="project" value="TreeGrafter"/>
</dbReference>
<dbReference type="Gene3D" id="3.10.105.10">
    <property type="entry name" value="Dipeptide-binding Protein, Domain 3"/>
    <property type="match status" value="1"/>
</dbReference>
<keyword evidence="3" id="KW-0732">Signal</keyword>
<dbReference type="Gene3D" id="3.40.190.10">
    <property type="entry name" value="Periplasmic binding protein-like II"/>
    <property type="match status" value="1"/>
</dbReference>
<dbReference type="InParanoid" id="Q9HLF6"/>
<dbReference type="CDD" id="cd00995">
    <property type="entry name" value="PBP2_NikA_DppA_OppA_like"/>
    <property type="match status" value="1"/>
</dbReference>
<name>Q9HLF6_THEAC</name>
<dbReference type="Proteomes" id="UP000001024">
    <property type="component" value="Chromosome"/>
</dbReference>
<gene>
    <name evidence="6" type="ordered locus">Ta0272</name>
</gene>
<evidence type="ECO:0000313" key="6">
    <source>
        <dbReference type="EMBL" id="CAC11417.1"/>
    </source>
</evidence>
<keyword evidence="4" id="KW-0812">Transmembrane</keyword>
<dbReference type="SUPFAM" id="SSF49373">
    <property type="entry name" value="Invasin/intimin cell-adhesion fragments"/>
    <property type="match status" value="1"/>
</dbReference>
<accession>Q9HLF6</accession>
<evidence type="ECO:0000256" key="2">
    <source>
        <dbReference type="ARBA" id="ARBA00022448"/>
    </source>
</evidence>
<keyword evidence="4" id="KW-0472">Membrane</keyword>
<evidence type="ECO:0000256" key="1">
    <source>
        <dbReference type="ARBA" id="ARBA00005695"/>
    </source>
</evidence>
<dbReference type="EMBL" id="AL445063">
    <property type="protein sequence ID" value="CAC11417.1"/>
    <property type="molecule type" value="Genomic_DNA"/>
</dbReference>
<dbReference type="InterPro" id="IPR039424">
    <property type="entry name" value="SBP_5"/>
</dbReference>
<dbReference type="InterPro" id="IPR013783">
    <property type="entry name" value="Ig-like_fold"/>
</dbReference>
<keyword evidence="7" id="KW-1185">Reference proteome</keyword>
<evidence type="ECO:0000256" key="3">
    <source>
        <dbReference type="ARBA" id="ARBA00022729"/>
    </source>
</evidence>
<dbReference type="HOGENOM" id="CLU_269243_0_0_2"/>
<protein>
    <submittedName>
        <fullName evidence="6">Hypothetical membrane protein</fullName>
    </submittedName>
</protein>
<feature type="transmembrane region" description="Helical" evidence="4">
    <location>
        <begin position="1290"/>
        <end position="1311"/>
    </location>
</feature>
<dbReference type="EnsemblBacteria" id="CAC11417">
    <property type="protein sequence ID" value="CAC11417"/>
    <property type="gene ID" value="CAC11417"/>
</dbReference>
<dbReference type="InterPro" id="IPR008964">
    <property type="entry name" value="Invasin/intimin_cell_adhesion"/>
</dbReference>
<feature type="domain" description="Solute-binding protein family 5" evidence="5">
    <location>
        <begin position="99"/>
        <end position="594"/>
    </location>
</feature>
<dbReference type="KEGG" id="tac:Ta0272"/>
<dbReference type="GO" id="GO:0015833">
    <property type="term" value="P:peptide transport"/>
    <property type="evidence" value="ECO:0007669"/>
    <property type="project" value="TreeGrafter"/>
</dbReference>
<evidence type="ECO:0000259" key="5">
    <source>
        <dbReference type="Pfam" id="PF00496"/>
    </source>
</evidence>
<reference evidence="6 7" key="1">
    <citation type="journal article" date="2000" name="Nature">
        <title>The genome sequence of the thermoacidophilic scavenger Thermoplasma acidophilum.</title>
        <authorList>
            <person name="Ruepp A."/>
            <person name="Graml W."/>
            <person name="Santos-Martinez M.L."/>
            <person name="Koretke K.K."/>
            <person name="Volker C."/>
            <person name="Mewes H.W."/>
            <person name="Frishman D."/>
            <person name="Stocker S."/>
            <person name="Lupas A.N."/>
            <person name="Baumeister W."/>
        </authorList>
    </citation>
    <scope>NUCLEOTIDE SEQUENCE [LARGE SCALE GENOMIC DNA]</scope>
    <source>
        <strain evidence="7">ATCC 25905 / DSM 1728 / JCM 9062 / NBRC 15155 / AMRC-C165</strain>
    </source>
</reference>
<dbReference type="PaxDb" id="273075-Ta0272"/>
<dbReference type="eggNOG" id="arCOG01536">
    <property type="taxonomic scope" value="Archaea"/>
</dbReference>
<comment type="similarity">
    <text evidence="1">Belongs to the bacterial solute-binding protein 5 family.</text>
</comment>
<proteinExistence type="inferred from homology"/>
<evidence type="ECO:0000256" key="4">
    <source>
        <dbReference type="SAM" id="Phobius"/>
    </source>
</evidence>
<dbReference type="InterPro" id="IPR000914">
    <property type="entry name" value="SBP_5_dom"/>
</dbReference>
<dbReference type="Gene3D" id="2.60.40.10">
    <property type="entry name" value="Immunoglobulins"/>
    <property type="match status" value="1"/>
</dbReference>
<dbReference type="SUPFAM" id="SSF53850">
    <property type="entry name" value="Periplasmic binding protein-like II"/>
    <property type="match status" value="1"/>
</dbReference>